<proteinExistence type="predicted"/>
<reference evidence="1" key="1">
    <citation type="submission" date="2023-09" db="EMBL/GenBank/DDBJ databases">
        <title>Undibacterium sp. 20NA77.5 isolated from freshwater.</title>
        <authorList>
            <person name="Le V."/>
            <person name="Ko S.-R."/>
            <person name="Ahn C.-Y."/>
            <person name="Oh H.-M."/>
        </authorList>
    </citation>
    <scope>NUCLEOTIDE SEQUENCE</scope>
    <source>
        <strain evidence="1">20NA77.5</strain>
    </source>
</reference>
<name>A0ABY9RHU1_9BURK</name>
<sequence>MAKAFPAHGRYKLYCEDRLMISEVIGPWNLEFIREWSMASIPYCEQMREGGAWIAYAKISGSMLATPDAMDALRKVIINSRELYGCIGHVLVAAPNVAGRGIVEFAFERSYGDITKTGFFDDDASAKAWAKALLAQHHPQPSRSTV</sequence>
<accession>A0ABY9RHU1</accession>
<dbReference type="RefSeq" id="WP_309482288.1">
    <property type="nucleotide sequence ID" value="NZ_CP133720.1"/>
</dbReference>
<organism evidence="1 2">
    <name type="scientific">Undibacterium cyanobacteriorum</name>
    <dbReference type="NCBI Taxonomy" id="3073561"/>
    <lineage>
        <taxon>Bacteria</taxon>
        <taxon>Pseudomonadati</taxon>
        <taxon>Pseudomonadota</taxon>
        <taxon>Betaproteobacteria</taxon>
        <taxon>Burkholderiales</taxon>
        <taxon>Oxalobacteraceae</taxon>
        <taxon>Undibacterium</taxon>
    </lineage>
</organism>
<evidence type="ECO:0000313" key="1">
    <source>
        <dbReference type="EMBL" id="WMW80797.1"/>
    </source>
</evidence>
<dbReference type="EMBL" id="CP133720">
    <property type="protein sequence ID" value="WMW80797.1"/>
    <property type="molecule type" value="Genomic_DNA"/>
</dbReference>
<evidence type="ECO:0000313" key="2">
    <source>
        <dbReference type="Proteomes" id="UP001181355"/>
    </source>
</evidence>
<keyword evidence="2" id="KW-1185">Reference proteome</keyword>
<evidence type="ECO:0008006" key="3">
    <source>
        <dbReference type="Google" id="ProtNLM"/>
    </source>
</evidence>
<dbReference type="Proteomes" id="UP001181355">
    <property type="component" value="Chromosome"/>
</dbReference>
<gene>
    <name evidence="1" type="ORF">RF679_00615</name>
</gene>
<protein>
    <recommendedName>
        <fullName evidence="3">STAS/SEC14 domain-containing protein</fullName>
    </recommendedName>
</protein>